<feature type="signal peptide" evidence="1">
    <location>
        <begin position="1"/>
        <end position="22"/>
    </location>
</feature>
<keyword evidence="1" id="KW-0732">Signal</keyword>
<organism evidence="2 3">
    <name type="scientific">Steinernema glaseri</name>
    <dbReference type="NCBI Taxonomy" id="37863"/>
    <lineage>
        <taxon>Eukaryota</taxon>
        <taxon>Metazoa</taxon>
        <taxon>Ecdysozoa</taxon>
        <taxon>Nematoda</taxon>
        <taxon>Chromadorea</taxon>
        <taxon>Rhabditida</taxon>
        <taxon>Tylenchina</taxon>
        <taxon>Panagrolaimomorpha</taxon>
        <taxon>Strongyloidoidea</taxon>
        <taxon>Steinernematidae</taxon>
        <taxon>Steinernema</taxon>
    </lineage>
</organism>
<name>A0A1I7XX34_9BILA</name>
<dbReference type="WBParaSite" id="L893_g10193.t1">
    <property type="protein sequence ID" value="L893_g10193.t1"/>
    <property type="gene ID" value="L893_g10193"/>
</dbReference>
<feature type="chain" id="PRO_5009311479" evidence="1">
    <location>
        <begin position="23"/>
        <end position="270"/>
    </location>
</feature>
<evidence type="ECO:0000313" key="3">
    <source>
        <dbReference type="WBParaSite" id="L893_g10193.t1"/>
    </source>
</evidence>
<evidence type="ECO:0000313" key="2">
    <source>
        <dbReference type="Proteomes" id="UP000095287"/>
    </source>
</evidence>
<dbReference type="Proteomes" id="UP000095287">
    <property type="component" value="Unplaced"/>
</dbReference>
<proteinExistence type="predicted"/>
<keyword evidence="2" id="KW-1185">Reference proteome</keyword>
<accession>A0A1I7XX34</accession>
<dbReference type="AlphaFoldDB" id="A0A1I7XX34"/>
<sequence>MAERDAHLASIILFSLLLSTTAIVPASNECWDDRIFAFSGSLHICNATKRCANETALLNAATEECGQPPKNHTFHESCGVGHYFGIDYTCCAPYQYHDHCLDPRRWDQDHTDVLVAVVKEYTRLEKSKQEALRRGDNATADIIEEQQLNSKFRSPFPGGLRPLRDKTCTNKTEATVSAGNSFISRHNTYYEYRAFALRHVLDIPSAVKRFLTMEYNCTGFMPHAEAANPKKVYKMSYSETGGCYFFPELDREAVPLSEEKQQRIQSIHKH</sequence>
<protein>
    <submittedName>
        <fullName evidence="3">EGF-like domain-containing protein</fullName>
    </submittedName>
</protein>
<reference evidence="3" key="1">
    <citation type="submission" date="2016-11" db="UniProtKB">
        <authorList>
            <consortium name="WormBaseParasite"/>
        </authorList>
    </citation>
    <scope>IDENTIFICATION</scope>
</reference>
<evidence type="ECO:0000256" key="1">
    <source>
        <dbReference type="SAM" id="SignalP"/>
    </source>
</evidence>